<sequence length="172" mass="18761">MHNSEDLPGVYLDAVAFRVANWISPEKRELLMKRAVKLPPSGEWFRKFLNSVQAKACFESGAGIKLTGAGFPLDDEFTVAEYSDNDNELAVMRATPVGFKGEVGPGAYDDRVKLNNVTWSGTTNGLSGSPVFIHFKKNNEPSYALVGMFVTAGGGTGQMMTVDFLLKLFEAE</sequence>
<proteinExistence type="predicted"/>
<dbReference type="Proteomes" id="UP000516786">
    <property type="component" value="Chromosome"/>
</dbReference>
<dbReference type="AlphaFoldDB" id="A0ABD7BKV6"/>
<evidence type="ECO:0008006" key="3">
    <source>
        <dbReference type="Google" id="ProtNLM"/>
    </source>
</evidence>
<evidence type="ECO:0000313" key="1">
    <source>
        <dbReference type="EMBL" id="QOD00963.1"/>
    </source>
</evidence>
<protein>
    <recommendedName>
        <fullName evidence="3">Beta-lactamase-related domain-containing protein</fullName>
    </recommendedName>
</protein>
<organism evidence="1 2">
    <name type="scientific">Pseudomonas putida</name>
    <name type="common">Arthrobacter siderocapsulatus</name>
    <dbReference type="NCBI Taxonomy" id="303"/>
    <lineage>
        <taxon>Bacteria</taxon>
        <taxon>Pseudomonadati</taxon>
        <taxon>Pseudomonadota</taxon>
        <taxon>Gammaproteobacteria</taxon>
        <taxon>Pseudomonadales</taxon>
        <taxon>Pseudomonadaceae</taxon>
        <taxon>Pseudomonas</taxon>
    </lineage>
</organism>
<name>A0ABD7BKV6_PSEPU</name>
<gene>
    <name evidence="1" type="ORF">ID616_12355</name>
</gene>
<evidence type="ECO:0000313" key="2">
    <source>
        <dbReference type="Proteomes" id="UP000516786"/>
    </source>
</evidence>
<dbReference type="EMBL" id="CP061723">
    <property type="protein sequence ID" value="QOD00963.1"/>
    <property type="molecule type" value="Genomic_DNA"/>
</dbReference>
<accession>A0ABD7BKV6</accession>
<reference evidence="1 2" key="1">
    <citation type="submission" date="2020-09" db="EMBL/GenBank/DDBJ databases">
        <title>Co-existence of a novel multidrug-resistance efflux pump with carbapenem resistance gene blaVIM-2 in one megaplasmid in Pseudomonas putida.</title>
        <authorList>
            <person name="Peng K."/>
            <person name="Li R."/>
        </authorList>
    </citation>
    <scope>NUCLEOTIDE SEQUENCE [LARGE SCALE GENOMIC DNA]</scope>
    <source>
        <strain evidence="1 2">ZXPA-20</strain>
    </source>
</reference>